<evidence type="ECO:0000256" key="7">
    <source>
        <dbReference type="ARBA" id="ARBA00037228"/>
    </source>
</evidence>
<accession>A0A7J7HCT0</accession>
<dbReference type="Pfam" id="PF05498">
    <property type="entry name" value="RALF"/>
    <property type="match status" value="1"/>
</dbReference>
<dbReference type="PANTHER" id="PTHR34270">
    <property type="entry name" value="PROTEIN RALF-LIKE 15-RELATED"/>
    <property type="match status" value="1"/>
</dbReference>
<dbReference type="EMBL" id="JACBKZ010000005">
    <property type="protein sequence ID" value="KAF5950031.1"/>
    <property type="molecule type" value="Genomic_DNA"/>
</dbReference>
<reference evidence="11" key="1">
    <citation type="journal article" date="2020" name="Nat. Commun.">
        <title>Genome assembly of wild tea tree DASZ reveals pedigree and selection history of tea varieties.</title>
        <authorList>
            <person name="Zhang W."/>
            <person name="Zhang Y."/>
            <person name="Qiu H."/>
            <person name="Guo Y."/>
            <person name="Wan H."/>
            <person name="Zhang X."/>
            <person name="Scossa F."/>
            <person name="Alseekh S."/>
            <person name="Zhang Q."/>
            <person name="Wang P."/>
            <person name="Xu L."/>
            <person name="Schmidt M.H."/>
            <person name="Jia X."/>
            <person name="Li D."/>
            <person name="Zhu A."/>
            <person name="Guo F."/>
            <person name="Chen W."/>
            <person name="Ni D."/>
            <person name="Usadel B."/>
            <person name="Fernie A.R."/>
            <person name="Wen W."/>
        </authorList>
    </citation>
    <scope>NUCLEOTIDE SEQUENCE [LARGE SCALE GENOMIC DNA]</scope>
    <source>
        <strain evidence="11">cv. G240</strain>
    </source>
</reference>
<evidence type="ECO:0000313" key="10">
    <source>
        <dbReference type="EMBL" id="KAF5950031.1"/>
    </source>
</evidence>
<feature type="compositionally biased region" description="Basic and acidic residues" evidence="8">
    <location>
        <begin position="78"/>
        <end position="89"/>
    </location>
</feature>
<dbReference type="Proteomes" id="UP000593564">
    <property type="component" value="Unassembled WGS sequence"/>
</dbReference>
<keyword evidence="5 9" id="KW-0732">Signal</keyword>
<protein>
    <submittedName>
        <fullName evidence="10">Uncharacterized protein</fullName>
    </submittedName>
</protein>
<keyword evidence="11" id="KW-1185">Reference proteome</keyword>
<gene>
    <name evidence="10" type="ORF">HYC85_012024</name>
</gene>
<evidence type="ECO:0000256" key="2">
    <source>
        <dbReference type="ARBA" id="ARBA00009178"/>
    </source>
</evidence>
<evidence type="ECO:0000256" key="8">
    <source>
        <dbReference type="SAM" id="MobiDB-lite"/>
    </source>
</evidence>
<dbReference type="InterPro" id="IPR008801">
    <property type="entry name" value="RALF"/>
</dbReference>
<keyword evidence="4" id="KW-0372">Hormone</keyword>
<keyword evidence="3" id="KW-0964">Secreted</keyword>
<dbReference type="PANTHER" id="PTHR34270:SF3">
    <property type="entry name" value="PROTEIN RALF-LIKE 16-RELATED"/>
    <property type="match status" value="1"/>
</dbReference>
<feature type="region of interest" description="Disordered" evidence="8">
    <location>
        <begin position="62"/>
        <end position="89"/>
    </location>
</feature>
<feature type="chain" id="PRO_5029555813" evidence="9">
    <location>
        <begin position="27"/>
        <end position="89"/>
    </location>
</feature>
<dbReference type="GO" id="GO:0005179">
    <property type="term" value="F:hormone activity"/>
    <property type="evidence" value="ECO:0007669"/>
    <property type="project" value="UniProtKB-KW"/>
</dbReference>
<evidence type="ECO:0000256" key="6">
    <source>
        <dbReference type="ARBA" id="ARBA00023157"/>
    </source>
</evidence>
<keyword evidence="6" id="KW-1015">Disulfide bond</keyword>
<organism evidence="10 11">
    <name type="scientific">Camellia sinensis</name>
    <name type="common">Tea plant</name>
    <name type="synonym">Thea sinensis</name>
    <dbReference type="NCBI Taxonomy" id="4442"/>
    <lineage>
        <taxon>Eukaryota</taxon>
        <taxon>Viridiplantae</taxon>
        <taxon>Streptophyta</taxon>
        <taxon>Embryophyta</taxon>
        <taxon>Tracheophyta</taxon>
        <taxon>Spermatophyta</taxon>
        <taxon>Magnoliopsida</taxon>
        <taxon>eudicotyledons</taxon>
        <taxon>Gunneridae</taxon>
        <taxon>Pentapetalae</taxon>
        <taxon>asterids</taxon>
        <taxon>Ericales</taxon>
        <taxon>Theaceae</taxon>
        <taxon>Camellia</taxon>
    </lineage>
</organism>
<evidence type="ECO:0000256" key="9">
    <source>
        <dbReference type="SAM" id="SignalP"/>
    </source>
</evidence>
<evidence type="ECO:0000256" key="3">
    <source>
        <dbReference type="ARBA" id="ARBA00022525"/>
    </source>
</evidence>
<comment type="function">
    <text evidence="7">Cell signaling peptide that may regulate plant stress, growth, and development. Mediates a rapid alkalinization of extracellular space by mediating a transient increase in the cytoplasmic Ca(2+) concentration leading to a calcium-dependent signaling events through a cell surface receptor and a concomitant activation of some intracellular mitogen-activated protein kinases.</text>
</comment>
<evidence type="ECO:0000256" key="1">
    <source>
        <dbReference type="ARBA" id="ARBA00004613"/>
    </source>
</evidence>
<proteinExistence type="inferred from homology"/>
<comment type="caution">
    <text evidence="10">The sequence shown here is derived from an EMBL/GenBank/DDBJ whole genome shotgun (WGS) entry which is preliminary data.</text>
</comment>
<feature type="signal peptide" evidence="9">
    <location>
        <begin position="1"/>
        <end position="26"/>
    </location>
</feature>
<comment type="subcellular location">
    <subcellularLocation>
        <location evidence="1">Secreted</location>
    </subcellularLocation>
</comment>
<dbReference type="AlphaFoldDB" id="A0A7J7HCT0"/>
<evidence type="ECO:0000313" key="11">
    <source>
        <dbReference type="Proteomes" id="UP000593564"/>
    </source>
</evidence>
<name>A0A7J7HCT0_CAMSI</name>
<evidence type="ECO:0000256" key="5">
    <source>
        <dbReference type="ARBA" id="ARBA00022729"/>
    </source>
</evidence>
<dbReference type="GO" id="GO:0005576">
    <property type="term" value="C:extracellular region"/>
    <property type="evidence" value="ECO:0007669"/>
    <property type="project" value="UniProtKB-SubCell"/>
</dbReference>
<sequence length="89" mass="10287">MASISKKMIVFCVGAILFSFLVSTIAKDIPRMEMEKEKKEEHEFEAQDDEYIGYGAIHHNYERPHPIGDEPPANKYTRGCERETHCRQG</sequence>
<evidence type="ECO:0000256" key="4">
    <source>
        <dbReference type="ARBA" id="ARBA00022702"/>
    </source>
</evidence>
<reference evidence="10 11" key="2">
    <citation type="submission" date="2020-07" db="EMBL/GenBank/DDBJ databases">
        <title>Genome assembly of wild tea tree DASZ reveals pedigree and selection history of tea varieties.</title>
        <authorList>
            <person name="Zhang W."/>
        </authorList>
    </citation>
    <scope>NUCLEOTIDE SEQUENCE [LARGE SCALE GENOMIC DNA]</scope>
    <source>
        <strain evidence="11">cv. G240</strain>
        <tissue evidence="10">Leaf</tissue>
    </source>
</reference>
<comment type="similarity">
    <text evidence="2">Belongs to the plant rapid alkalinization factor (RALF) family.</text>
</comment>